<dbReference type="InterPro" id="IPR013761">
    <property type="entry name" value="SAM/pointed_sf"/>
</dbReference>
<dbReference type="InterPro" id="IPR001660">
    <property type="entry name" value="SAM"/>
</dbReference>
<feature type="compositionally biased region" description="Low complexity" evidence="5">
    <location>
        <begin position="93"/>
        <end position="109"/>
    </location>
</feature>
<dbReference type="Pfam" id="PF13913">
    <property type="entry name" value="zf-C2HC_2"/>
    <property type="match status" value="1"/>
</dbReference>
<evidence type="ECO:0000259" key="7">
    <source>
        <dbReference type="PROSITE" id="PS52027"/>
    </source>
</evidence>
<organism evidence="8 9">
    <name type="scientific">Tritrichomonas musculus</name>
    <dbReference type="NCBI Taxonomy" id="1915356"/>
    <lineage>
        <taxon>Eukaryota</taxon>
        <taxon>Metamonada</taxon>
        <taxon>Parabasalia</taxon>
        <taxon>Tritrichomonadida</taxon>
        <taxon>Tritrichomonadidae</taxon>
        <taxon>Tritrichomonas</taxon>
    </lineage>
</organism>
<keyword evidence="2 4" id="KW-0863">Zinc-finger</keyword>
<reference evidence="8 9" key="1">
    <citation type="submission" date="2024-04" db="EMBL/GenBank/DDBJ databases">
        <title>Tritrichomonas musculus Genome.</title>
        <authorList>
            <person name="Alves-Ferreira E."/>
            <person name="Grigg M."/>
            <person name="Lorenzi H."/>
            <person name="Galac M."/>
        </authorList>
    </citation>
    <scope>NUCLEOTIDE SEQUENCE [LARGE SCALE GENOMIC DNA]</scope>
    <source>
        <strain evidence="8 9">EAF2021</strain>
    </source>
</reference>
<dbReference type="Proteomes" id="UP001470230">
    <property type="component" value="Unassembled WGS sequence"/>
</dbReference>
<feature type="domain" description="C2HC/C3H-type" evidence="7">
    <location>
        <begin position="225"/>
        <end position="254"/>
    </location>
</feature>
<dbReference type="PROSITE" id="PS52027">
    <property type="entry name" value="ZF_C2HC_C3H"/>
    <property type="match status" value="1"/>
</dbReference>
<feature type="compositionally biased region" description="Low complexity" evidence="5">
    <location>
        <begin position="157"/>
        <end position="219"/>
    </location>
</feature>
<evidence type="ECO:0000259" key="6">
    <source>
        <dbReference type="PROSITE" id="PS50105"/>
    </source>
</evidence>
<keyword evidence="1" id="KW-0479">Metal-binding</keyword>
<proteinExistence type="predicted"/>
<dbReference type="EMBL" id="JAPFFF010000003">
    <property type="protein sequence ID" value="KAK8893526.1"/>
    <property type="molecule type" value="Genomic_DNA"/>
</dbReference>
<dbReference type="InterPro" id="IPR049899">
    <property type="entry name" value="Znf_C2HC_C3H"/>
</dbReference>
<gene>
    <name evidence="8" type="ORF">M9Y10_021948</name>
</gene>
<evidence type="ECO:0000313" key="8">
    <source>
        <dbReference type="EMBL" id="KAK8893526.1"/>
    </source>
</evidence>
<evidence type="ECO:0000313" key="9">
    <source>
        <dbReference type="Proteomes" id="UP001470230"/>
    </source>
</evidence>
<dbReference type="Pfam" id="PF07647">
    <property type="entry name" value="SAM_2"/>
    <property type="match status" value="1"/>
</dbReference>
<evidence type="ECO:0000256" key="4">
    <source>
        <dbReference type="PROSITE-ProRule" id="PRU01371"/>
    </source>
</evidence>
<dbReference type="SUPFAM" id="SSF47769">
    <property type="entry name" value="SAM/Pointed domain"/>
    <property type="match status" value="1"/>
</dbReference>
<dbReference type="Gene3D" id="1.10.150.50">
    <property type="entry name" value="Transcription Factor, Ets-1"/>
    <property type="match status" value="1"/>
</dbReference>
<evidence type="ECO:0000256" key="5">
    <source>
        <dbReference type="SAM" id="MobiDB-lite"/>
    </source>
</evidence>
<comment type="caution">
    <text evidence="8">The sequence shown here is derived from an EMBL/GenBank/DDBJ whole genome shotgun (WGS) entry which is preliminary data.</text>
</comment>
<protein>
    <submittedName>
        <fullName evidence="8">SH3 and multiple ankyrin repeat domains protein 2</fullName>
    </submittedName>
</protein>
<sequence>MNYVDWNSHELARQIQALGFGQYASLFIKNEVCGIHLPLITEEHLIEMGVTKIGHRVLLIRRFSDIVNNKIPSQSASSVSSTINSRYSSPNIDQNNTDNAYNDDNTTNNDFKRRDIPRSPNTKRFGDQIEASQQKPAVEKKYSRMTKNTPTDDSDGSSYSSTSHRSRSTRNSSTKNKSNLSNINNNSNSNFGATESINRSSRGNPSSSSSIINDQNVNISQENDNRITCQYCGRKFQPEAAQRHIPVCGRINGRNLKK</sequence>
<feature type="domain" description="SAM" evidence="6">
    <location>
        <begin position="6"/>
        <end position="69"/>
    </location>
</feature>
<keyword evidence="9" id="KW-1185">Reference proteome</keyword>
<evidence type="ECO:0000256" key="1">
    <source>
        <dbReference type="ARBA" id="ARBA00022723"/>
    </source>
</evidence>
<evidence type="ECO:0000256" key="3">
    <source>
        <dbReference type="ARBA" id="ARBA00022833"/>
    </source>
</evidence>
<dbReference type="PROSITE" id="PS50105">
    <property type="entry name" value="SAM_DOMAIN"/>
    <property type="match status" value="1"/>
</dbReference>
<feature type="compositionally biased region" description="Polar residues" evidence="5">
    <location>
        <begin position="74"/>
        <end position="92"/>
    </location>
</feature>
<keyword evidence="3" id="KW-0862">Zinc</keyword>
<dbReference type="SMART" id="SM00454">
    <property type="entry name" value="SAM"/>
    <property type="match status" value="1"/>
</dbReference>
<name>A0ABR2KRY5_9EUKA</name>
<accession>A0ABR2KRY5</accession>
<feature type="region of interest" description="Disordered" evidence="5">
    <location>
        <begin position="74"/>
        <end position="219"/>
    </location>
</feature>
<evidence type="ECO:0000256" key="2">
    <source>
        <dbReference type="ARBA" id="ARBA00022771"/>
    </source>
</evidence>
<dbReference type="CDD" id="cd09487">
    <property type="entry name" value="SAM_superfamily"/>
    <property type="match status" value="1"/>
</dbReference>